<accession>A0A8R7UFE0</accession>
<dbReference type="Gramene" id="TuG1812G0500002192.01.T01">
    <property type="protein sequence ID" value="TuG1812G0500002192.01.T01"/>
    <property type="gene ID" value="TuG1812G0500002192.01"/>
</dbReference>
<sequence length="169" mass="18137">MEGLEFFFEEAESGLVPRVDAGDILGGGIDVVESVVASIHEARGRSAHVISSESMDGNDGEEQSRDVEANVGLYCNGESEVVGDSNDMAPECATAASVREYGDAEGAIVNNSKGSCWSRRIRIDKAEERDANPSRVLALSKVYSLVGGFFGSVKEVPFTKRSLKTLWKT</sequence>
<proteinExistence type="predicted"/>
<organism evidence="1 2">
    <name type="scientific">Triticum urartu</name>
    <name type="common">Red wild einkorn</name>
    <name type="synonym">Crithodium urartu</name>
    <dbReference type="NCBI Taxonomy" id="4572"/>
    <lineage>
        <taxon>Eukaryota</taxon>
        <taxon>Viridiplantae</taxon>
        <taxon>Streptophyta</taxon>
        <taxon>Embryophyta</taxon>
        <taxon>Tracheophyta</taxon>
        <taxon>Spermatophyta</taxon>
        <taxon>Magnoliopsida</taxon>
        <taxon>Liliopsida</taxon>
        <taxon>Poales</taxon>
        <taxon>Poaceae</taxon>
        <taxon>BOP clade</taxon>
        <taxon>Pooideae</taxon>
        <taxon>Triticodae</taxon>
        <taxon>Triticeae</taxon>
        <taxon>Triticinae</taxon>
        <taxon>Triticum</taxon>
    </lineage>
</organism>
<reference evidence="1" key="2">
    <citation type="submission" date="2018-03" db="EMBL/GenBank/DDBJ databases">
        <title>The Triticum urartu genome reveals the dynamic nature of wheat genome evolution.</title>
        <authorList>
            <person name="Ling H."/>
            <person name="Ma B."/>
            <person name="Shi X."/>
            <person name="Liu H."/>
            <person name="Dong L."/>
            <person name="Sun H."/>
            <person name="Cao Y."/>
            <person name="Gao Q."/>
            <person name="Zheng S."/>
            <person name="Li Y."/>
            <person name="Yu Y."/>
            <person name="Du H."/>
            <person name="Qi M."/>
            <person name="Li Y."/>
            <person name="Yu H."/>
            <person name="Cui Y."/>
            <person name="Wang N."/>
            <person name="Chen C."/>
            <person name="Wu H."/>
            <person name="Zhao Y."/>
            <person name="Zhang J."/>
            <person name="Li Y."/>
            <person name="Zhou W."/>
            <person name="Zhang B."/>
            <person name="Hu W."/>
            <person name="Eijk M."/>
            <person name="Tang J."/>
            <person name="Witsenboer H."/>
            <person name="Zhao S."/>
            <person name="Li Z."/>
            <person name="Zhang A."/>
            <person name="Wang D."/>
            <person name="Liang C."/>
        </authorList>
    </citation>
    <scope>NUCLEOTIDE SEQUENCE [LARGE SCALE GENOMIC DNA]</scope>
    <source>
        <strain evidence="1">cv. G1812</strain>
    </source>
</reference>
<evidence type="ECO:0000313" key="2">
    <source>
        <dbReference type="Proteomes" id="UP000015106"/>
    </source>
</evidence>
<dbReference type="EnsemblPlants" id="TuG1812G0500002192.01.T01">
    <property type="protein sequence ID" value="TuG1812G0500002192.01.T01"/>
    <property type="gene ID" value="TuG1812G0500002192.01"/>
</dbReference>
<dbReference type="Proteomes" id="UP000015106">
    <property type="component" value="Chromosome 5"/>
</dbReference>
<reference evidence="2" key="1">
    <citation type="journal article" date="2013" name="Nature">
        <title>Draft genome of the wheat A-genome progenitor Triticum urartu.</title>
        <authorList>
            <person name="Ling H.Q."/>
            <person name="Zhao S."/>
            <person name="Liu D."/>
            <person name="Wang J."/>
            <person name="Sun H."/>
            <person name="Zhang C."/>
            <person name="Fan H."/>
            <person name="Li D."/>
            <person name="Dong L."/>
            <person name="Tao Y."/>
            <person name="Gao C."/>
            <person name="Wu H."/>
            <person name="Li Y."/>
            <person name="Cui Y."/>
            <person name="Guo X."/>
            <person name="Zheng S."/>
            <person name="Wang B."/>
            <person name="Yu K."/>
            <person name="Liang Q."/>
            <person name="Yang W."/>
            <person name="Lou X."/>
            <person name="Chen J."/>
            <person name="Feng M."/>
            <person name="Jian J."/>
            <person name="Zhang X."/>
            <person name="Luo G."/>
            <person name="Jiang Y."/>
            <person name="Liu J."/>
            <person name="Wang Z."/>
            <person name="Sha Y."/>
            <person name="Zhang B."/>
            <person name="Wu H."/>
            <person name="Tang D."/>
            <person name="Shen Q."/>
            <person name="Xue P."/>
            <person name="Zou S."/>
            <person name="Wang X."/>
            <person name="Liu X."/>
            <person name="Wang F."/>
            <person name="Yang Y."/>
            <person name="An X."/>
            <person name="Dong Z."/>
            <person name="Zhang K."/>
            <person name="Zhang X."/>
            <person name="Luo M.C."/>
            <person name="Dvorak J."/>
            <person name="Tong Y."/>
            <person name="Wang J."/>
            <person name="Yang H."/>
            <person name="Li Z."/>
            <person name="Wang D."/>
            <person name="Zhang A."/>
            <person name="Wang J."/>
        </authorList>
    </citation>
    <scope>NUCLEOTIDE SEQUENCE</scope>
    <source>
        <strain evidence="2">cv. G1812</strain>
    </source>
</reference>
<name>A0A8R7UFE0_TRIUA</name>
<evidence type="ECO:0000313" key="1">
    <source>
        <dbReference type="EnsemblPlants" id="TuG1812G0500002192.01.T01"/>
    </source>
</evidence>
<dbReference type="AlphaFoldDB" id="A0A8R7UFE0"/>
<keyword evidence="2" id="KW-1185">Reference proteome</keyword>
<protein>
    <submittedName>
        <fullName evidence="1">Uncharacterized protein</fullName>
    </submittedName>
</protein>
<reference evidence="1" key="3">
    <citation type="submission" date="2022-06" db="UniProtKB">
        <authorList>
            <consortium name="EnsemblPlants"/>
        </authorList>
    </citation>
    <scope>IDENTIFICATION</scope>
</reference>